<gene>
    <name evidence="2" type="ORF">FAEPRAM212_00799</name>
</gene>
<reference evidence="2 3" key="2">
    <citation type="submission" date="2007-09" db="EMBL/GenBank/DDBJ databases">
        <authorList>
            <person name="Fulton L."/>
            <person name="Clifton S."/>
            <person name="Fulton B."/>
            <person name="Xu J."/>
            <person name="Minx P."/>
            <person name="Pepin K.H."/>
            <person name="Johnson M."/>
            <person name="Thiruvilangam P."/>
            <person name="Bhonagiri V."/>
            <person name="Nash W.E."/>
            <person name="Mardis E.R."/>
            <person name="Wilson R.K."/>
        </authorList>
    </citation>
    <scope>NUCLEOTIDE SEQUENCE [LARGE SCALE GENOMIC DNA]</scope>
    <source>
        <strain evidence="2 3">M21/2</strain>
    </source>
</reference>
<evidence type="ECO:0000259" key="1">
    <source>
        <dbReference type="Pfam" id="PF22043"/>
    </source>
</evidence>
<name>A8S8L0_9FIRM</name>
<evidence type="ECO:0000313" key="3">
    <source>
        <dbReference type="Proteomes" id="UP000005945"/>
    </source>
</evidence>
<dbReference type="AlphaFoldDB" id="A8S8L0"/>
<protein>
    <recommendedName>
        <fullName evidence="1">DUF6935 domain-containing protein</fullName>
    </recommendedName>
</protein>
<dbReference type="Proteomes" id="UP000005945">
    <property type="component" value="Unassembled WGS sequence"/>
</dbReference>
<dbReference type="Pfam" id="PF22043">
    <property type="entry name" value="DUF6935"/>
    <property type="match status" value="1"/>
</dbReference>
<accession>A8S8L0</accession>
<comment type="caution">
    <text evidence="2">The sequence shown here is derived from an EMBL/GenBank/DDBJ whole genome shotgun (WGS) entry which is preliminary data.</text>
</comment>
<dbReference type="InterPro" id="IPR053907">
    <property type="entry name" value="DUF6935"/>
</dbReference>
<evidence type="ECO:0000313" key="2">
    <source>
        <dbReference type="EMBL" id="EDP22342.1"/>
    </source>
</evidence>
<organism evidence="2 3">
    <name type="scientific">Faecalibacterium prausnitzii M21/2</name>
    <dbReference type="NCBI Taxonomy" id="411485"/>
    <lineage>
        <taxon>Bacteria</taxon>
        <taxon>Bacillati</taxon>
        <taxon>Bacillota</taxon>
        <taxon>Clostridia</taxon>
        <taxon>Eubacteriales</taxon>
        <taxon>Oscillospiraceae</taxon>
        <taxon>Faecalibacterium</taxon>
    </lineage>
</organism>
<feature type="domain" description="DUF6935" evidence="1">
    <location>
        <begin position="44"/>
        <end position="192"/>
    </location>
</feature>
<dbReference type="EMBL" id="ABED02000020">
    <property type="protein sequence ID" value="EDP22342.1"/>
    <property type="molecule type" value="Genomic_DNA"/>
</dbReference>
<dbReference type="HOGENOM" id="CLU_111558_0_0_9"/>
<sequence length="199" mass="22109">MTRTGAEPFTAETERSIFMGLFDKMKQVAANVSGNQTVTFTFQALPESLAQMQALPEASLDTPFKTAALTVCALCAYGADKNIGLEMLNWLRGPRPMNGQEISFLNDRFRDGKSYIPFSYFVGASPENGYTPRQPFTLLVGSNHTSNTEEGYCKLFIPCGGADSPRPIKLRRKGDGQWFLWEQYLMTGIRIPTSADPWA</sequence>
<reference evidence="2 3" key="1">
    <citation type="submission" date="2007-09" db="EMBL/GenBank/DDBJ databases">
        <title>Draft genome sequence of Faecalibacterium prausnitzii M21/2.</title>
        <authorList>
            <person name="Sudarsanam P."/>
            <person name="Ley R."/>
            <person name="Guruge J."/>
            <person name="Turnbaugh P.J."/>
            <person name="Mahowald M."/>
            <person name="Liep D."/>
            <person name="Gordon J."/>
        </authorList>
    </citation>
    <scope>NUCLEOTIDE SEQUENCE [LARGE SCALE GENOMIC DNA]</scope>
    <source>
        <strain evidence="2 3">M21/2</strain>
    </source>
</reference>
<proteinExistence type="predicted"/>